<dbReference type="Proteomes" id="UP000030690">
    <property type="component" value="Unassembled WGS sequence"/>
</dbReference>
<evidence type="ECO:0000313" key="3">
    <source>
        <dbReference type="Proteomes" id="UP000030690"/>
    </source>
</evidence>
<dbReference type="EMBL" id="KI925435">
    <property type="protein sequence ID" value="ETW14878.1"/>
    <property type="molecule type" value="Genomic_DNA"/>
</dbReference>
<gene>
    <name evidence="2" type="ORF">PFFVO_06210</name>
</gene>
<feature type="transmembrane region" description="Helical" evidence="1">
    <location>
        <begin position="6"/>
        <end position="24"/>
    </location>
</feature>
<evidence type="ECO:0000256" key="1">
    <source>
        <dbReference type="SAM" id="Phobius"/>
    </source>
</evidence>
<name>A0A024UVN6_PLAFA</name>
<proteinExistence type="predicted"/>
<dbReference type="AlphaFoldDB" id="A0A024UVN6"/>
<sequence>MFKYGNFIVIIFLIFLSLIIELYLSLHIQKKHIPLDNKNNSFLQFINSEHYKYKHNNKYQLNQHKKNIKDVIKESINLPLQFLPTTYNSLDRYTKI</sequence>
<keyword evidence="1" id="KW-1133">Transmembrane helix</keyword>
<reference evidence="2 3" key="1">
    <citation type="submission" date="2013-02" db="EMBL/GenBank/DDBJ databases">
        <title>The Genome Annotation of Plasmodium falciparum Vietnam Oak-Knoll (FVO).</title>
        <authorList>
            <consortium name="The Broad Institute Genome Sequencing Platform"/>
            <consortium name="The Broad Institute Genome Sequencing Center for Infectious Disease"/>
            <person name="Neafsey D."/>
            <person name="Hoffman S."/>
            <person name="Volkman S."/>
            <person name="Rosenthal P."/>
            <person name="Walker B."/>
            <person name="Young S.K."/>
            <person name="Zeng Q."/>
            <person name="Gargeya S."/>
            <person name="Fitzgerald M."/>
            <person name="Haas B."/>
            <person name="Abouelleil A."/>
            <person name="Allen A.W."/>
            <person name="Alvarado L."/>
            <person name="Arachchi H.M."/>
            <person name="Berlin A.M."/>
            <person name="Chapman S.B."/>
            <person name="Gainer-Dewar J."/>
            <person name="Goldberg J."/>
            <person name="Griggs A."/>
            <person name="Gujja S."/>
            <person name="Hansen M."/>
            <person name="Howarth C."/>
            <person name="Imamovic A."/>
            <person name="Ireland A."/>
            <person name="Larimer J."/>
            <person name="McCowan C."/>
            <person name="Murphy C."/>
            <person name="Pearson M."/>
            <person name="Poon T.W."/>
            <person name="Priest M."/>
            <person name="Roberts A."/>
            <person name="Saif S."/>
            <person name="Shea T."/>
            <person name="Sisk P."/>
            <person name="Sykes S."/>
            <person name="Wortman J."/>
            <person name="Nusbaum C."/>
            <person name="Birren B."/>
        </authorList>
    </citation>
    <scope>NUCLEOTIDE SEQUENCE [LARGE SCALE GENOMIC DNA]</scope>
    <source>
        <strain evidence="3">Vietnam Oak-Knoll (FVO)</strain>
    </source>
</reference>
<reference evidence="2 3" key="2">
    <citation type="submission" date="2013-02" db="EMBL/GenBank/DDBJ databases">
        <title>The Genome Sequence of Plasmodium falciparum Vietnam Oak-Knoll (FVO).</title>
        <authorList>
            <consortium name="The Broad Institute Genome Sequencing Platform"/>
            <consortium name="The Broad Institute Genome Sequencing Center for Infectious Disease"/>
            <person name="Neafsey D."/>
            <person name="Cheeseman I."/>
            <person name="Volkman S."/>
            <person name="Adams J."/>
            <person name="Walker B."/>
            <person name="Young S.K."/>
            <person name="Zeng Q."/>
            <person name="Gargeya S."/>
            <person name="Fitzgerald M."/>
            <person name="Haas B."/>
            <person name="Abouelleil A."/>
            <person name="Alvarado L."/>
            <person name="Arachchi H.M."/>
            <person name="Berlin A.M."/>
            <person name="Chapman S.B."/>
            <person name="Dewar J."/>
            <person name="Goldberg J."/>
            <person name="Griggs A."/>
            <person name="Gujja S."/>
            <person name="Hansen M."/>
            <person name="Howarth C."/>
            <person name="Imamovic A."/>
            <person name="Larimer J."/>
            <person name="McCowan C."/>
            <person name="Murphy C."/>
            <person name="Neiman D."/>
            <person name="Pearson M."/>
            <person name="Priest M."/>
            <person name="Roberts A."/>
            <person name="Saif S."/>
            <person name="Shea T."/>
            <person name="Sisk P."/>
            <person name="Sykes S."/>
            <person name="Wortman J."/>
            <person name="Nusbaum C."/>
            <person name="Birren B."/>
        </authorList>
    </citation>
    <scope>NUCLEOTIDE SEQUENCE [LARGE SCALE GENOMIC DNA]</scope>
    <source>
        <strain evidence="3">Vietnam Oak-Knoll (FVO)</strain>
    </source>
</reference>
<accession>A0A024UVN6</accession>
<evidence type="ECO:0000313" key="2">
    <source>
        <dbReference type="EMBL" id="ETW14878.1"/>
    </source>
</evidence>
<keyword evidence="1" id="KW-0812">Transmembrane</keyword>
<keyword evidence="1" id="KW-0472">Membrane</keyword>
<protein>
    <submittedName>
        <fullName evidence="2">Uncharacterized protein</fullName>
    </submittedName>
</protein>
<organism evidence="2 3">
    <name type="scientific">Plasmodium falciparum Vietnam Oak-Knoll</name>
    <name type="common">FVO</name>
    <dbReference type="NCBI Taxonomy" id="1036723"/>
    <lineage>
        <taxon>Eukaryota</taxon>
        <taxon>Sar</taxon>
        <taxon>Alveolata</taxon>
        <taxon>Apicomplexa</taxon>
        <taxon>Aconoidasida</taxon>
        <taxon>Haemosporida</taxon>
        <taxon>Plasmodiidae</taxon>
        <taxon>Plasmodium</taxon>
        <taxon>Plasmodium (Laverania)</taxon>
    </lineage>
</organism>